<reference evidence="1" key="1">
    <citation type="journal article" date="2019" name="bioRxiv">
        <title>The Genome of the Zebra Mussel, Dreissena polymorpha: A Resource for Invasive Species Research.</title>
        <authorList>
            <person name="McCartney M.A."/>
            <person name="Auch B."/>
            <person name="Kono T."/>
            <person name="Mallez S."/>
            <person name="Zhang Y."/>
            <person name="Obille A."/>
            <person name="Becker A."/>
            <person name="Abrahante J.E."/>
            <person name="Garbe J."/>
            <person name="Badalamenti J.P."/>
            <person name="Herman A."/>
            <person name="Mangelson H."/>
            <person name="Liachko I."/>
            <person name="Sullivan S."/>
            <person name="Sone E.D."/>
            <person name="Koren S."/>
            <person name="Silverstein K.A.T."/>
            <person name="Beckman K.B."/>
            <person name="Gohl D.M."/>
        </authorList>
    </citation>
    <scope>NUCLEOTIDE SEQUENCE</scope>
    <source>
        <strain evidence="1">Duluth1</strain>
        <tissue evidence="1">Whole animal</tissue>
    </source>
</reference>
<evidence type="ECO:0008006" key="3">
    <source>
        <dbReference type="Google" id="ProtNLM"/>
    </source>
</evidence>
<organism evidence="1 2">
    <name type="scientific">Dreissena polymorpha</name>
    <name type="common">Zebra mussel</name>
    <name type="synonym">Mytilus polymorpha</name>
    <dbReference type="NCBI Taxonomy" id="45954"/>
    <lineage>
        <taxon>Eukaryota</taxon>
        <taxon>Metazoa</taxon>
        <taxon>Spiralia</taxon>
        <taxon>Lophotrochozoa</taxon>
        <taxon>Mollusca</taxon>
        <taxon>Bivalvia</taxon>
        <taxon>Autobranchia</taxon>
        <taxon>Heteroconchia</taxon>
        <taxon>Euheterodonta</taxon>
        <taxon>Imparidentia</taxon>
        <taxon>Neoheterodontei</taxon>
        <taxon>Myida</taxon>
        <taxon>Dreissenoidea</taxon>
        <taxon>Dreissenidae</taxon>
        <taxon>Dreissena</taxon>
    </lineage>
</organism>
<proteinExistence type="predicted"/>
<evidence type="ECO:0000313" key="2">
    <source>
        <dbReference type="Proteomes" id="UP000828390"/>
    </source>
</evidence>
<sequence>MMYMAHALRDKRGTNMNTRLNWHPQAMMCSDNRTFNSSDYINETLFERSNASDVSAVVSTADTALWFHISSMLLKTTPTTPKEYFENWQDTISLFGNLNALRYEFVNTFPPLDMQAMLEGIQLTDIFENLYWPFVYDNAFMNQKLALLGLMGIDTSANEQKMVFFDALEKSQRIKLPVSDQIIYSFNDPAVVDGLNRSGLMEASKEYIEAGHHLFSSEEQAPIIEKLEAAMTLINRTIPQLYRAIHQTIACIAFYKAEYPGFAGGTVSSALGIIWQDPRAYREHSVPYYAEAIVHEYLHMSLFLADLVHGTYKDRKLLAQTKVYSPIRRKLRDFDKTFHASYVSTGVTVFHARGGNWDKAKHLAESLRTSVDGLVEINNAVGVLNESGEAMLRAMDDFLSVIRLKA</sequence>
<dbReference type="NCBIfam" id="TIGR04267">
    <property type="entry name" value="mod_HExxH"/>
    <property type="match status" value="1"/>
</dbReference>
<evidence type="ECO:0000313" key="1">
    <source>
        <dbReference type="EMBL" id="KAH3826996.1"/>
    </source>
</evidence>
<protein>
    <recommendedName>
        <fullName evidence="3">HEXXH motif domain-containing protein</fullName>
    </recommendedName>
</protein>
<accession>A0A9D4H0B4</accession>
<dbReference type="Proteomes" id="UP000828390">
    <property type="component" value="Unassembled WGS sequence"/>
</dbReference>
<gene>
    <name evidence="1" type="ORF">DPMN_128924</name>
</gene>
<keyword evidence="2" id="KW-1185">Reference proteome</keyword>
<comment type="caution">
    <text evidence="1">The sequence shown here is derived from an EMBL/GenBank/DDBJ whole genome shotgun (WGS) entry which is preliminary data.</text>
</comment>
<name>A0A9D4H0B4_DREPO</name>
<reference evidence="1" key="2">
    <citation type="submission" date="2020-11" db="EMBL/GenBank/DDBJ databases">
        <authorList>
            <person name="McCartney M.A."/>
            <person name="Auch B."/>
            <person name="Kono T."/>
            <person name="Mallez S."/>
            <person name="Becker A."/>
            <person name="Gohl D.M."/>
            <person name="Silverstein K.A.T."/>
            <person name="Koren S."/>
            <person name="Bechman K.B."/>
            <person name="Herman A."/>
            <person name="Abrahante J.E."/>
            <person name="Garbe J."/>
        </authorList>
    </citation>
    <scope>NUCLEOTIDE SEQUENCE</scope>
    <source>
        <strain evidence="1">Duluth1</strain>
        <tissue evidence="1">Whole animal</tissue>
    </source>
</reference>
<dbReference type="InterPro" id="IPR026337">
    <property type="entry name" value="AKG_HExxH"/>
</dbReference>
<dbReference type="EMBL" id="JAIWYP010000005">
    <property type="protein sequence ID" value="KAH3826996.1"/>
    <property type="molecule type" value="Genomic_DNA"/>
</dbReference>
<dbReference type="AlphaFoldDB" id="A0A9D4H0B4"/>